<proteinExistence type="predicted"/>
<comment type="caution">
    <text evidence="1">The sequence shown here is derived from an EMBL/GenBank/DDBJ whole genome shotgun (WGS) entry which is preliminary data.</text>
</comment>
<dbReference type="Proteomes" id="UP001078443">
    <property type="component" value="Unassembled WGS sequence"/>
</dbReference>
<organism evidence="1 2">
    <name type="scientific">Clostridium aestuarii</name>
    <dbReference type="NCBI Taxonomy" id="338193"/>
    <lineage>
        <taxon>Bacteria</taxon>
        <taxon>Bacillati</taxon>
        <taxon>Bacillota</taxon>
        <taxon>Clostridia</taxon>
        <taxon>Eubacteriales</taxon>
        <taxon>Clostridiaceae</taxon>
        <taxon>Clostridium</taxon>
    </lineage>
</organism>
<sequence>MILPISKQNQFKNYVQDALVEKYDYSIEEAKEMIDSSALIEELQKNDKYVMYFDAEFWASKISAKNKYVKIEQMC</sequence>
<dbReference type="EMBL" id="JAPQER010000003">
    <property type="protein sequence ID" value="MCY6484734.1"/>
    <property type="molecule type" value="Genomic_DNA"/>
</dbReference>
<evidence type="ECO:0000313" key="2">
    <source>
        <dbReference type="Proteomes" id="UP001078443"/>
    </source>
</evidence>
<evidence type="ECO:0000313" key="1">
    <source>
        <dbReference type="EMBL" id="MCY6484734.1"/>
    </source>
</evidence>
<reference evidence="1" key="1">
    <citation type="submission" date="2022-12" db="EMBL/GenBank/DDBJ databases">
        <authorList>
            <person name="Wang J."/>
        </authorList>
    </citation>
    <scope>NUCLEOTIDE SEQUENCE</scope>
    <source>
        <strain evidence="1">HY-45-18</strain>
    </source>
</reference>
<accession>A0ABT4D0H6</accession>
<protein>
    <submittedName>
        <fullName evidence="1">Uncharacterized protein</fullName>
    </submittedName>
</protein>
<dbReference type="RefSeq" id="WP_268041038.1">
    <property type="nucleotide sequence ID" value="NZ_JAPQER010000003.1"/>
</dbReference>
<keyword evidence="2" id="KW-1185">Reference proteome</keyword>
<gene>
    <name evidence="1" type="ORF">OW763_10315</name>
</gene>
<name>A0ABT4D0H6_9CLOT</name>